<dbReference type="SUPFAM" id="SSF53822">
    <property type="entry name" value="Periplasmic binding protein-like I"/>
    <property type="match status" value="1"/>
</dbReference>
<dbReference type="EMBL" id="JAKNHJ010000005">
    <property type="protein sequence ID" value="MCG4617627.1"/>
    <property type="molecule type" value="Genomic_DNA"/>
</dbReference>
<protein>
    <submittedName>
        <fullName evidence="5">LacI family transcriptional regulator</fullName>
    </submittedName>
</protein>
<evidence type="ECO:0000313" key="6">
    <source>
        <dbReference type="Proteomes" id="UP001200537"/>
    </source>
</evidence>
<sequence>MTGNKARGTKSASIYDVAREAAVSAQTVSRVVRGHQNVSPLTRERVLQAISDLGYKPNRTARALRTGSYGVIGLLTQEIRRTGEAHTSNGVFDRARQLGYSVSLVQVEYPHTPQVHRAMSLLSQEDIDGLVIVQAGDANAEQLTLPKNLPVASSDSNLVDVYPSASADQVGGVRAAMRHLLDLGHRTIHHVSGPEHSRSARVREEIWREMLAAENREIPTVIPGDWSANAGYEAGKQLAKNPEVTAVFCANDEVALGLIRALNERQIRVPQDVSVVGFDGIELSEFSFPPLTTIKQDFYAAGVEMVNLINRQLQGETNNLHLTIPTELIVRATTAPPQR</sequence>
<dbReference type="PANTHER" id="PTHR30146:SF153">
    <property type="entry name" value="LACTOSE OPERON REPRESSOR"/>
    <property type="match status" value="1"/>
</dbReference>
<gene>
    <name evidence="5" type="ORF">L0M99_03835</name>
</gene>
<evidence type="ECO:0000256" key="1">
    <source>
        <dbReference type="ARBA" id="ARBA00023015"/>
    </source>
</evidence>
<dbReference type="PANTHER" id="PTHR30146">
    <property type="entry name" value="LACI-RELATED TRANSCRIPTIONAL REPRESSOR"/>
    <property type="match status" value="1"/>
</dbReference>
<dbReference type="Gene3D" id="1.10.260.40">
    <property type="entry name" value="lambda repressor-like DNA-binding domains"/>
    <property type="match status" value="1"/>
</dbReference>
<keyword evidence="1" id="KW-0805">Transcription regulation</keyword>
<keyword evidence="2" id="KW-0238">DNA-binding</keyword>
<evidence type="ECO:0000313" key="5">
    <source>
        <dbReference type="EMBL" id="MCG4617627.1"/>
    </source>
</evidence>
<dbReference type="GO" id="GO:0003700">
    <property type="term" value="F:DNA-binding transcription factor activity"/>
    <property type="evidence" value="ECO:0007669"/>
    <property type="project" value="TreeGrafter"/>
</dbReference>
<dbReference type="SUPFAM" id="SSF47413">
    <property type="entry name" value="lambda repressor-like DNA-binding domains"/>
    <property type="match status" value="1"/>
</dbReference>
<dbReference type="InterPro" id="IPR028082">
    <property type="entry name" value="Peripla_BP_I"/>
</dbReference>
<accession>A0AAJ1BD42</accession>
<dbReference type="PROSITE" id="PS00356">
    <property type="entry name" value="HTH_LACI_1"/>
    <property type="match status" value="1"/>
</dbReference>
<reference evidence="5" key="1">
    <citation type="submission" date="2022-01" db="EMBL/GenBank/DDBJ databases">
        <title>Collection of gut derived symbiotic bacterial strains cultured from healthy donors.</title>
        <authorList>
            <person name="Lin H."/>
            <person name="Kohout C."/>
            <person name="Waligurski E."/>
            <person name="Pamer E.G."/>
        </authorList>
    </citation>
    <scope>NUCLEOTIDE SEQUENCE</scope>
    <source>
        <strain evidence="5">DFI.7.46</strain>
    </source>
</reference>
<dbReference type="RefSeq" id="WP_024058392.1">
    <property type="nucleotide sequence ID" value="NZ_JAGZVZ010000008.1"/>
</dbReference>
<feature type="domain" description="HTH lacI-type" evidence="4">
    <location>
        <begin position="12"/>
        <end position="66"/>
    </location>
</feature>
<dbReference type="CDD" id="cd01392">
    <property type="entry name" value="HTH_LacI"/>
    <property type="match status" value="1"/>
</dbReference>
<evidence type="ECO:0000259" key="4">
    <source>
        <dbReference type="PROSITE" id="PS50932"/>
    </source>
</evidence>
<comment type="caution">
    <text evidence="5">The sequence shown here is derived from an EMBL/GenBank/DDBJ whole genome shotgun (WGS) entry which is preliminary data.</text>
</comment>
<dbReference type="Proteomes" id="UP001200537">
    <property type="component" value="Unassembled WGS sequence"/>
</dbReference>
<name>A0AAJ1BD42_9ACTO</name>
<dbReference type="PROSITE" id="PS50932">
    <property type="entry name" value="HTH_LACI_2"/>
    <property type="match status" value="1"/>
</dbReference>
<dbReference type="SMART" id="SM00354">
    <property type="entry name" value="HTH_LACI"/>
    <property type="match status" value="1"/>
</dbReference>
<dbReference type="Pfam" id="PF00356">
    <property type="entry name" value="LacI"/>
    <property type="match status" value="1"/>
</dbReference>
<evidence type="ECO:0000256" key="3">
    <source>
        <dbReference type="ARBA" id="ARBA00023163"/>
    </source>
</evidence>
<dbReference type="InterPro" id="IPR010982">
    <property type="entry name" value="Lambda_DNA-bd_dom_sf"/>
</dbReference>
<dbReference type="AlphaFoldDB" id="A0AAJ1BD42"/>
<keyword evidence="3" id="KW-0804">Transcription</keyword>
<organism evidence="5 6">
    <name type="scientific">Varibaculum cambriense</name>
    <dbReference type="NCBI Taxonomy" id="184870"/>
    <lineage>
        <taxon>Bacteria</taxon>
        <taxon>Bacillati</taxon>
        <taxon>Actinomycetota</taxon>
        <taxon>Actinomycetes</taxon>
        <taxon>Actinomycetales</taxon>
        <taxon>Actinomycetaceae</taxon>
        <taxon>Varibaculum</taxon>
    </lineage>
</organism>
<dbReference type="InterPro" id="IPR000843">
    <property type="entry name" value="HTH_LacI"/>
</dbReference>
<evidence type="ECO:0000256" key="2">
    <source>
        <dbReference type="ARBA" id="ARBA00023125"/>
    </source>
</evidence>
<dbReference type="GO" id="GO:0000976">
    <property type="term" value="F:transcription cis-regulatory region binding"/>
    <property type="evidence" value="ECO:0007669"/>
    <property type="project" value="TreeGrafter"/>
</dbReference>
<dbReference type="Pfam" id="PF13377">
    <property type="entry name" value="Peripla_BP_3"/>
    <property type="match status" value="1"/>
</dbReference>
<dbReference type="CDD" id="cd01574">
    <property type="entry name" value="PBP1_LacI"/>
    <property type="match status" value="1"/>
</dbReference>
<dbReference type="Gene3D" id="3.40.50.2300">
    <property type="match status" value="2"/>
</dbReference>
<proteinExistence type="predicted"/>
<dbReference type="InterPro" id="IPR046335">
    <property type="entry name" value="LacI/GalR-like_sensor"/>
</dbReference>